<evidence type="ECO:0000256" key="2">
    <source>
        <dbReference type="ARBA" id="ARBA00022737"/>
    </source>
</evidence>
<evidence type="ECO:0000259" key="5">
    <source>
        <dbReference type="PROSITE" id="PS50893"/>
    </source>
</evidence>
<keyword evidence="1" id="KW-0813">Transport</keyword>
<keyword evidence="2" id="KW-0677">Repeat</keyword>
<keyword evidence="6" id="KW-0378">Hydrolase</keyword>
<keyword evidence="3" id="KW-0547">Nucleotide-binding</keyword>
<reference evidence="6" key="1">
    <citation type="submission" date="2019-08" db="EMBL/GenBank/DDBJ databases">
        <authorList>
            <person name="Kucharzyk K."/>
            <person name="Murdoch R.W."/>
            <person name="Higgins S."/>
            <person name="Loffler F."/>
        </authorList>
    </citation>
    <scope>NUCLEOTIDE SEQUENCE</scope>
</reference>
<dbReference type="SUPFAM" id="SSF52540">
    <property type="entry name" value="P-loop containing nucleoside triphosphate hydrolases"/>
    <property type="match status" value="2"/>
</dbReference>
<gene>
    <name evidence="6" type="primary">rbsA_28</name>
    <name evidence="6" type="ORF">SDC9_68169</name>
</gene>
<feature type="domain" description="ABC transporter" evidence="5">
    <location>
        <begin position="251"/>
        <end position="485"/>
    </location>
</feature>
<name>A0A644Y6B7_9ZZZZ</name>
<sequence>MSEEILRLENIIQFKEERKVLDNFNLRVLKGEIMGLIFLNDYGKEALIELLCENVPIHYGRVYFDEVLINNYEYSSQRRNKVAIIDKKSRLVDDLTVSDNVFVIRKGFKKYLINRNILNSQLKIFMTELNINIDGNKIVRKLSAFERCVVEILKAMIGGIKLIVVKDLSNYLSSTELIKFQNIIKYYCEAGISFIYICSHHEEAYKICNRLYLSENGRIQKILNKNDFTEEKIGPYIIDFNEIKINEFIEENKEGILKFKNIWTKNLKGMNFKIKKGQCTIILDLSNTALEEIVSLINGNLQPIKGSLLFEGNNYFKKKHINIIKNGVAFIGEEPIKNMIFEEMSYMDNLCFLIDRKKNGISLSRRIRKSIVNEYEPLVGKDIYEKDISNLSLTALYSLIYYRIHLYNPKIVFCFQPFYGADMYLRKHIINLINELKKRGITVIIIGIALEDSLILGDHLIVIEEGKVRNEYDRNEFNYIDKVNV</sequence>
<accession>A0A644Y6B7</accession>
<comment type="caution">
    <text evidence="6">The sequence shown here is derived from an EMBL/GenBank/DDBJ whole genome shotgun (WGS) entry which is preliminary data.</text>
</comment>
<dbReference type="PROSITE" id="PS50893">
    <property type="entry name" value="ABC_TRANSPORTER_2"/>
    <property type="match status" value="2"/>
</dbReference>
<dbReference type="InterPro" id="IPR050107">
    <property type="entry name" value="ABC_carbohydrate_import_ATPase"/>
</dbReference>
<dbReference type="AlphaFoldDB" id="A0A644Y6B7"/>
<evidence type="ECO:0000313" key="6">
    <source>
        <dbReference type="EMBL" id="MPM21724.1"/>
    </source>
</evidence>
<dbReference type="Gene3D" id="3.40.50.300">
    <property type="entry name" value="P-loop containing nucleotide triphosphate hydrolases"/>
    <property type="match status" value="2"/>
</dbReference>
<dbReference type="GO" id="GO:0016887">
    <property type="term" value="F:ATP hydrolysis activity"/>
    <property type="evidence" value="ECO:0007669"/>
    <property type="project" value="InterPro"/>
</dbReference>
<dbReference type="InterPro" id="IPR003439">
    <property type="entry name" value="ABC_transporter-like_ATP-bd"/>
</dbReference>
<dbReference type="GO" id="GO:0005524">
    <property type="term" value="F:ATP binding"/>
    <property type="evidence" value="ECO:0007669"/>
    <property type="project" value="UniProtKB-KW"/>
</dbReference>
<organism evidence="6">
    <name type="scientific">bioreactor metagenome</name>
    <dbReference type="NCBI Taxonomy" id="1076179"/>
    <lineage>
        <taxon>unclassified sequences</taxon>
        <taxon>metagenomes</taxon>
        <taxon>ecological metagenomes</taxon>
    </lineage>
</organism>
<dbReference type="PANTHER" id="PTHR43790:SF9">
    <property type="entry name" value="GALACTOFURANOSE TRANSPORTER ATP-BINDING PROTEIN YTFR"/>
    <property type="match status" value="1"/>
</dbReference>
<protein>
    <submittedName>
        <fullName evidence="6">Ribose import ATP-binding protein RbsA</fullName>
        <ecNumber evidence="6">3.6.3.17</ecNumber>
    </submittedName>
</protein>
<evidence type="ECO:0000256" key="3">
    <source>
        <dbReference type="ARBA" id="ARBA00022741"/>
    </source>
</evidence>
<keyword evidence="4 6" id="KW-0067">ATP-binding</keyword>
<dbReference type="PANTHER" id="PTHR43790">
    <property type="entry name" value="CARBOHYDRATE TRANSPORT ATP-BINDING PROTEIN MG119-RELATED"/>
    <property type="match status" value="1"/>
</dbReference>
<dbReference type="InterPro" id="IPR027417">
    <property type="entry name" value="P-loop_NTPase"/>
</dbReference>
<dbReference type="EMBL" id="VSSQ01003652">
    <property type="protein sequence ID" value="MPM21724.1"/>
    <property type="molecule type" value="Genomic_DNA"/>
</dbReference>
<evidence type="ECO:0000256" key="1">
    <source>
        <dbReference type="ARBA" id="ARBA00022448"/>
    </source>
</evidence>
<dbReference type="EC" id="3.6.3.17" evidence="6"/>
<proteinExistence type="predicted"/>
<feature type="domain" description="ABC transporter" evidence="5">
    <location>
        <begin position="6"/>
        <end position="241"/>
    </location>
</feature>
<evidence type="ECO:0000256" key="4">
    <source>
        <dbReference type="ARBA" id="ARBA00022840"/>
    </source>
</evidence>
<dbReference type="Pfam" id="PF00005">
    <property type="entry name" value="ABC_tran"/>
    <property type="match status" value="1"/>
</dbReference>